<gene>
    <name evidence="1" type="ORF">TNIN_111181</name>
</gene>
<dbReference type="OrthoDB" id="6753189at2759"/>
<name>A0A8X6MB17_9ARAC</name>
<dbReference type="AlphaFoldDB" id="A0A8X6MB17"/>
<organism evidence="1 2">
    <name type="scientific">Trichonephila inaurata madagascariensis</name>
    <dbReference type="NCBI Taxonomy" id="2747483"/>
    <lineage>
        <taxon>Eukaryota</taxon>
        <taxon>Metazoa</taxon>
        <taxon>Ecdysozoa</taxon>
        <taxon>Arthropoda</taxon>
        <taxon>Chelicerata</taxon>
        <taxon>Arachnida</taxon>
        <taxon>Araneae</taxon>
        <taxon>Araneomorphae</taxon>
        <taxon>Entelegynae</taxon>
        <taxon>Araneoidea</taxon>
        <taxon>Nephilidae</taxon>
        <taxon>Trichonephila</taxon>
        <taxon>Trichonephila inaurata</taxon>
    </lineage>
</organism>
<sequence>MHQQQHLRNHCPHHSTFDMIDPILQQTRNFHSAWPDAGRLCNVCSPLIEGTVLQHSANILSTSTLAVLAALYNLHTAKMYPFHVQKVQFLTEKDYSHRRTICVLDAIS</sequence>
<evidence type="ECO:0000313" key="2">
    <source>
        <dbReference type="Proteomes" id="UP000886998"/>
    </source>
</evidence>
<evidence type="ECO:0000313" key="1">
    <source>
        <dbReference type="EMBL" id="GFS40702.1"/>
    </source>
</evidence>
<keyword evidence="2" id="KW-1185">Reference proteome</keyword>
<protein>
    <submittedName>
        <fullName evidence="1">Uncharacterized protein</fullName>
    </submittedName>
</protein>
<reference evidence="1" key="1">
    <citation type="submission" date="2020-08" db="EMBL/GenBank/DDBJ databases">
        <title>Multicomponent nature underlies the extraordinary mechanical properties of spider dragline silk.</title>
        <authorList>
            <person name="Kono N."/>
            <person name="Nakamura H."/>
            <person name="Mori M."/>
            <person name="Yoshida Y."/>
            <person name="Ohtoshi R."/>
            <person name="Malay A.D."/>
            <person name="Moran D.A.P."/>
            <person name="Tomita M."/>
            <person name="Numata K."/>
            <person name="Arakawa K."/>
        </authorList>
    </citation>
    <scope>NUCLEOTIDE SEQUENCE</scope>
</reference>
<dbReference type="EMBL" id="BMAV01025341">
    <property type="protein sequence ID" value="GFS40702.1"/>
    <property type="molecule type" value="Genomic_DNA"/>
</dbReference>
<accession>A0A8X6MB17</accession>
<proteinExistence type="predicted"/>
<dbReference type="Proteomes" id="UP000886998">
    <property type="component" value="Unassembled WGS sequence"/>
</dbReference>
<comment type="caution">
    <text evidence="1">The sequence shown here is derived from an EMBL/GenBank/DDBJ whole genome shotgun (WGS) entry which is preliminary data.</text>
</comment>